<accession>A0A1S8BHL3</accession>
<dbReference type="EMBL" id="MSZU01000076">
    <property type="protein sequence ID" value="OMP86992.1"/>
    <property type="molecule type" value="Genomic_DNA"/>
</dbReference>
<dbReference type="AlphaFoldDB" id="A0A1S8BHL3"/>
<dbReference type="PROSITE" id="PS50141">
    <property type="entry name" value="A_DEAMIN_EDITASE"/>
    <property type="match status" value="1"/>
</dbReference>
<dbReference type="Proteomes" id="UP000190776">
    <property type="component" value="Unassembled WGS sequence"/>
</dbReference>
<dbReference type="InterPro" id="IPR042935">
    <property type="entry name" value="Tad1"/>
</dbReference>
<proteinExistence type="predicted"/>
<dbReference type="STRING" id="420778.A0A1S8BHL3"/>
<gene>
    <name evidence="2" type="ORF">BK809_0007078</name>
</gene>
<dbReference type="PANTHER" id="PTHR47803">
    <property type="entry name" value="TRNA-SPECIFIC ADENOSINE DEAMINASE 1"/>
    <property type="match status" value="1"/>
</dbReference>
<comment type="caution">
    <text evidence="2">The sequence shown here is derived from an EMBL/GenBank/DDBJ whole genome shotgun (WGS) entry which is preliminary data.</text>
</comment>
<dbReference type="GO" id="GO:0043829">
    <property type="term" value="F:tRNA-specific adenosine-37 deaminase activity"/>
    <property type="evidence" value="ECO:0007669"/>
    <property type="project" value="TreeGrafter"/>
</dbReference>
<protein>
    <submittedName>
        <fullName evidence="2">tRNA-specific adenosine deaminase 1</fullName>
    </submittedName>
</protein>
<evidence type="ECO:0000313" key="2">
    <source>
        <dbReference type="EMBL" id="OMP86992.1"/>
    </source>
</evidence>
<feature type="domain" description="A to I editase" evidence="1">
    <location>
        <begin position="1"/>
        <end position="318"/>
    </location>
</feature>
<dbReference type="GO" id="GO:0002100">
    <property type="term" value="P:tRNA wobble adenosine to inosine editing"/>
    <property type="evidence" value="ECO:0007669"/>
    <property type="project" value="InterPro"/>
</dbReference>
<name>A0A1S8BHL3_9PEZI</name>
<dbReference type="OrthoDB" id="10268011at2759"/>
<dbReference type="GO" id="GO:0003723">
    <property type="term" value="F:RNA binding"/>
    <property type="evidence" value="ECO:0007669"/>
    <property type="project" value="InterPro"/>
</dbReference>
<reference evidence="2 3" key="1">
    <citation type="submission" date="2017-01" db="EMBL/GenBank/DDBJ databases">
        <title>Draft genome sequence of Diplodia seriata F98.1, a fungal species involved in grapevine trunk diseases.</title>
        <authorList>
            <person name="Robert-Siegwald G."/>
            <person name="Vallet J."/>
            <person name="Abou-Mansour E."/>
            <person name="Xu J."/>
            <person name="Rey P."/>
            <person name="Bertsch C."/>
            <person name="Rego C."/>
            <person name="Larignon P."/>
            <person name="Fontaine F."/>
            <person name="Lebrun M.-H."/>
        </authorList>
    </citation>
    <scope>NUCLEOTIDE SEQUENCE [LARGE SCALE GENOMIC DNA]</scope>
    <source>
        <strain evidence="2 3">F98.1</strain>
    </source>
</reference>
<dbReference type="PANTHER" id="PTHR47803:SF1">
    <property type="entry name" value="TRNA-SPECIFIC ADENOSINE DEAMINASE 1"/>
    <property type="match status" value="1"/>
</dbReference>
<organism evidence="2 3">
    <name type="scientific">Diplodia seriata</name>
    <dbReference type="NCBI Taxonomy" id="420778"/>
    <lineage>
        <taxon>Eukaryota</taxon>
        <taxon>Fungi</taxon>
        <taxon>Dikarya</taxon>
        <taxon>Ascomycota</taxon>
        <taxon>Pezizomycotina</taxon>
        <taxon>Dothideomycetes</taxon>
        <taxon>Dothideomycetes incertae sedis</taxon>
        <taxon>Botryosphaeriales</taxon>
        <taxon>Botryosphaeriaceae</taxon>
        <taxon>Diplodia</taxon>
    </lineage>
</organism>
<dbReference type="SMART" id="SM00552">
    <property type="entry name" value="ADEAMc"/>
    <property type="match status" value="1"/>
</dbReference>
<sequence length="353" mass="38382">MKCLPASKLPAAHGAVLHDWHAEILALRAFNRFLVDECAALASSGARASDFVMRRDAAEISRTVPQPFALHTDVEIHMYCSEAPCGDASMELTMDAQQDPTPWSLPVNPTSAASEEMRGRGYFSELGIVRRKPARPDAPPTLSKSCTDKIALKQCTSLLNAPAALLLDPRTAYLHTLILPESQHVPAATTRAFGSSGRMAPLVSGGTGTWPHGYSFRPFEVQTVSQEFEWSRRSALPEQKLVPCNLSALYTPLHREVIINGALQGRKQGDIKGASAVSRRAMWSAIADIGKRLGRDAIPEVTDLLGLLAASRDYAAVKRIPLLLERKRAKDLAKADALHGWANNVGDDSFNID</sequence>
<evidence type="ECO:0000313" key="3">
    <source>
        <dbReference type="Proteomes" id="UP000190776"/>
    </source>
</evidence>
<evidence type="ECO:0000259" key="1">
    <source>
        <dbReference type="PROSITE" id="PS50141"/>
    </source>
</evidence>
<dbReference type="Pfam" id="PF02137">
    <property type="entry name" value="A_deamin"/>
    <property type="match status" value="1"/>
</dbReference>
<dbReference type="InterPro" id="IPR002466">
    <property type="entry name" value="A_deamin"/>
</dbReference>